<evidence type="ECO:0000259" key="4">
    <source>
        <dbReference type="PROSITE" id="PS50991"/>
    </source>
</evidence>
<keyword evidence="2" id="KW-0479">Metal-binding</keyword>
<dbReference type="GO" id="GO:0004419">
    <property type="term" value="F:hydroxymethylglutaryl-CoA lyase activity"/>
    <property type="evidence" value="ECO:0007669"/>
    <property type="project" value="TreeGrafter"/>
</dbReference>
<comment type="caution">
    <text evidence="5">The sequence shown here is derived from an EMBL/GenBank/DDBJ whole genome shotgun (WGS) entry which is preliminary data.</text>
</comment>
<evidence type="ECO:0000256" key="1">
    <source>
        <dbReference type="ARBA" id="ARBA00009405"/>
    </source>
</evidence>
<dbReference type="OrthoDB" id="9784013at2"/>
<dbReference type="RefSeq" id="WP_132779115.1">
    <property type="nucleotide sequence ID" value="NZ_SMBZ01000068.1"/>
</dbReference>
<dbReference type="GO" id="GO:0046951">
    <property type="term" value="P:ketone body biosynthetic process"/>
    <property type="evidence" value="ECO:0007669"/>
    <property type="project" value="TreeGrafter"/>
</dbReference>
<accession>A0A4R3VP48</accession>
<keyword evidence="3 5" id="KW-0456">Lyase</keyword>
<comment type="similarity">
    <text evidence="1">Belongs to the HMG-CoA lyase family.</text>
</comment>
<dbReference type="Pfam" id="PF00682">
    <property type="entry name" value="HMGL-like"/>
    <property type="match status" value="1"/>
</dbReference>
<sequence>MFNAHDIKVIDCPRDAIQGIKEYIPTHKKIDHINTLIASGLFEYIDCGSFVSPKAVPQMMDTAEVFGGLEKIDATKLLAIIANVRGATIAKEYRQIDYLGYPFSVSESFQLRNANSTIEESFESVKVIMDNMDHRQELVVYISMAFGNPYDDIWNEDLVLEWLQKLKGIGVKRFSIADTTGEATPASVHTLYSQIDKEFADLALSIHLHSRSDEALEKINAAYEAGCRKFEGALMGYGGCPFAKDDLVGNIPTELLLERFNLSTEQEITTLKHSFLQLISK</sequence>
<dbReference type="Proteomes" id="UP000295197">
    <property type="component" value="Unassembled WGS sequence"/>
</dbReference>
<dbReference type="EMBL" id="SMBZ01000068">
    <property type="protein sequence ID" value="TCV05949.1"/>
    <property type="molecule type" value="Genomic_DNA"/>
</dbReference>
<dbReference type="InterPro" id="IPR000891">
    <property type="entry name" value="PYR_CT"/>
</dbReference>
<reference evidence="5 6" key="1">
    <citation type="submission" date="2019-03" db="EMBL/GenBank/DDBJ databases">
        <title>Genomic Encyclopedia of Type Strains, Phase IV (KMG-IV): sequencing the most valuable type-strain genomes for metagenomic binning, comparative biology and taxonomic classification.</title>
        <authorList>
            <person name="Goeker M."/>
        </authorList>
    </citation>
    <scope>NUCLEOTIDE SEQUENCE [LARGE SCALE GENOMIC DNA]</scope>
    <source>
        <strain evidence="5 6">DSM 22362</strain>
    </source>
</reference>
<gene>
    <name evidence="5" type="ORF">EDC17_10683</name>
</gene>
<dbReference type="GO" id="GO:0046872">
    <property type="term" value="F:metal ion binding"/>
    <property type="evidence" value="ECO:0007669"/>
    <property type="project" value="UniProtKB-KW"/>
</dbReference>
<proteinExistence type="inferred from homology"/>
<dbReference type="GO" id="GO:0006552">
    <property type="term" value="P:L-leucine catabolic process"/>
    <property type="evidence" value="ECO:0007669"/>
    <property type="project" value="TreeGrafter"/>
</dbReference>
<evidence type="ECO:0000313" key="5">
    <source>
        <dbReference type="EMBL" id="TCV05949.1"/>
    </source>
</evidence>
<protein>
    <submittedName>
        <fullName evidence="5">Hydroxymethylglutaryl-CoA lyase</fullName>
    </submittedName>
</protein>
<dbReference type="SUPFAM" id="SSF51569">
    <property type="entry name" value="Aldolase"/>
    <property type="match status" value="1"/>
</dbReference>
<organism evidence="5 6">
    <name type="scientific">Sphingobacterium alimentarium</name>
    <dbReference type="NCBI Taxonomy" id="797292"/>
    <lineage>
        <taxon>Bacteria</taxon>
        <taxon>Pseudomonadati</taxon>
        <taxon>Bacteroidota</taxon>
        <taxon>Sphingobacteriia</taxon>
        <taxon>Sphingobacteriales</taxon>
        <taxon>Sphingobacteriaceae</taxon>
        <taxon>Sphingobacterium</taxon>
    </lineage>
</organism>
<evidence type="ECO:0000256" key="2">
    <source>
        <dbReference type="ARBA" id="ARBA00022723"/>
    </source>
</evidence>
<keyword evidence="6" id="KW-1185">Reference proteome</keyword>
<dbReference type="PROSITE" id="PS50991">
    <property type="entry name" value="PYR_CT"/>
    <property type="match status" value="1"/>
</dbReference>
<name>A0A4R3VP48_9SPHI</name>
<feature type="domain" description="Pyruvate carboxyltransferase" evidence="4">
    <location>
        <begin position="6"/>
        <end position="272"/>
    </location>
</feature>
<dbReference type="PANTHER" id="PTHR42738">
    <property type="entry name" value="HYDROXYMETHYLGLUTARYL-COA LYASE"/>
    <property type="match status" value="1"/>
</dbReference>
<evidence type="ECO:0000313" key="6">
    <source>
        <dbReference type="Proteomes" id="UP000295197"/>
    </source>
</evidence>
<dbReference type="Gene3D" id="3.20.20.70">
    <property type="entry name" value="Aldolase class I"/>
    <property type="match status" value="1"/>
</dbReference>
<dbReference type="InterPro" id="IPR043594">
    <property type="entry name" value="HMGL"/>
</dbReference>
<dbReference type="AlphaFoldDB" id="A0A4R3VP48"/>
<dbReference type="PANTHER" id="PTHR42738:SF7">
    <property type="entry name" value="HYDROXYMETHYLGLUTARYL-COA LYASE"/>
    <property type="match status" value="1"/>
</dbReference>
<dbReference type="InterPro" id="IPR013785">
    <property type="entry name" value="Aldolase_TIM"/>
</dbReference>
<evidence type="ECO:0000256" key="3">
    <source>
        <dbReference type="ARBA" id="ARBA00023239"/>
    </source>
</evidence>